<dbReference type="PANTHER" id="PTHR30332:SF25">
    <property type="entry name" value="SECRETIN XPSD"/>
    <property type="match status" value="1"/>
</dbReference>
<evidence type="ECO:0000259" key="12">
    <source>
        <dbReference type="Pfam" id="PF00263"/>
    </source>
</evidence>
<feature type="domain" description="GspD-like N0" evidence="14">
    <location>
        <begin position="70"/>
        <end position="141"/>
    </location>
</feature>
<feature type="domain" description="NolW-like" evidence="13">
    <location>
        <begin position="171"/>
        <end position="228"/>
    </location>
</feature>
<comment type="subcellular location">
    <subcellularLocation>
        <location evidence="1 10">Cell outer membrane</location>
    </subcellularLocation>
</comment>
<dbReference type="AlphaFoldDB" id="A0A1B9F4F7"/>
<dbReference type="InterPro" id="IPR013356">
    <property type="entry name" value="T2SS_GspD"/>
</dbReference>
<reference evidence="15 16" key="1">
    <citation type="submission" date="2016-06" db="EMBL/GenBank/DDBJ databases">
        <title>Respiratory ammonification of nitrate coupled to the oxidation of elemental sulfur in deep-sea autotrophic thermophilic bacteria.</title>
        <authorList>
            <person name="Slobodkina G.B."/>
            <person name="Mardanov A.V."/>
            <person name="Ravin N.V."/>
            <person name="Frolova A.A."/>
            <person name="Viryasiv M.B."/>
            <person name="Chernyh N.A."/>
            <person name="Bonch-Osmolovskaya E.A."/>
            <person name="Slobodkin A.I."/>
        </authorList>
    </citation>
    <scope>NUCLEOTIDE SEQUENCE [LARGE SCALE GENOMIC DNA]</scope>
    <source>
        <strain evidence="15 16">S69</strain>
    </source>
</reference>
<evidence type="ECO:0000256" key="3">
    <source>
        <dbReference type="ARBA" id="ARBA00022448"/>
    </source>
</evidence>
<keyword evidence="8" id="KW-0472">Membrane</keyword>
<dbReference type="OrthoDB" id="9775455at2"/>
<comment type="similarity">
    <text evidence="2">Belongs to the bacterial secretin family. GSP D subfamily.</text>
</comment>
<dbReference type="InterPro" id="IPR038591">
    <property type="entry name" value="NolW-like_sf"/>
</dbReference>
<keyword evidence="9" id="KW-0998">Cell outer membrane</keyword>
<evidence type="ECO:0000256" key="6">
    <source>
        <dbReference type="ARBA" id="ARBA00022729"/>
    </source>
</evidence>
<evidence type="ECO:0000256" key="4">
    <source>
        <dbReference type="ARBA" id="ARBA00022452"/>
    </source>
</evidence>
<dbReference type="GO" id="GO:0009279">
    <property type="term" value="C:cell outer membrane"/>
    <property type="evidence" value="ECO:0007669"/>
    <property type="project" value="UniProtKB-SubCell"/>
</dbReference>
<dbReference type="Proteomes" id="UP000093080">
    <property type="component" value="Unassembled WGS sequence"/>
</dbReference>
<feature type="domain" description="Type II/III secretion system secretin-like" evidence="12">
    <location>
        <begin position="484"/>
        <end position="644"/>
    </location>
</feature>
<feature type="chain" id="PRO_5008626169" evidence="11">
    <location>
        <begin position="28"/>
        <end position="670"/>
    </location>
</feature>
<evidence type="ECO:0000256" key="10">
    <source>
        <dbReference type="RuleBase" id="RU004004"/>
    </source>
</evidence>
<gene>
    <name evidence="15" type="ORF">DBT_1897</name>
</gene>
<dbReference type="Gene3D" id="3.30.1370.120">
    <property type="match status" value="3"/>
</dbReference>
<dbReference type="InterPro" id="IPR001775">
    <property type="entry name" value="GspD/PilQ"/>
</dbReference>
<dbReference type="RefSeq" id="WP_067619398.1">
    <property type="nucleotide sequence ID" value="NZ_MAGO01000009.1"/>
</dbReference>
<organism evidence="15 16">
    <name type="scientific">Dissulfuribacter thermophilus</name>
    <dbReference type="NCBI Taxonomy" id="1156395"/>
    <lineage>
        <taxon>Bacteria</taxon>
        <taxon>Pseudomonadati</taxon>
        <taxon>Thermodesulfobacteriota</taxon>
        <taxon>Dissulfuribacteria</taxon>
        <taxon>Dissulfuribacterales</taxon>
        <taxon>Dissulfuribacteraceae</taxon>
        <taxon>Dissulfuribacter</taxon>
    </lineage>
</organism>
<keyword evidence="5" id="KW-0812">Transmembrane</keyword>
<evidence type="ECO:0000256" key="9">
    <source>
        <dbReference type="ARBA" id="ARBA00023237"/>
    </source>
</evidence>
<keyword evidence="16" id="KW-1185">Reference proteome</keyword>
<evidence type="ECO:0000256" key="1">
    <source>
        <dbReference type="ARBA" id="ARBA00004442"/>
    </source>
</evidence>
<comment type="caution">
    <text evidence="15">The sequence shown here is derived from an EMBL/GenBank/DDBJ whole genome shotgun (WGS) entry which is preliminary data.</text>
</comment>
<dbReference type="InterPro" id="IPR005644">
    <property type="entry name" value="NolW-like"/>
</dbReference>
<dbReference type="NCBIfam" id="TIGR02517">
    <property type="entry name" value="type_II_gspD"/>
    <property type="match status" value="1"/>
</dbReference>
<dbReference type="InterPro" id="IPR004846">
    <property type="entry name" value="T2SS/T3SS_dom"/>
</dbReference>
<dbReference type="GO" id="GO:0015628">
    <property type="term" value="P:protein secretion by the type II secretion system"/>
    <property type="evidence" value="ECO:0007669"/>
    <property type="project" value="InterPro"/>
</dbReference>
<keyword evidence="7" id="KW-0653">Protein transport</keyword>
<dbReference type="InterPro" id="IPR050810">
    <property type="entry name" value="Bact_Secretion_Sys_Channel"/>
</dbReference>
<proteinExistence type="inferred from homology"/>
<sequence length="670" mass="73858">MNRFIRSSIFFLLSVAFISLSASYTYCADKVVEDRNISPETNATIEQDVPKPPLSPFAGAKPGEKRQISLSFDHMDIVPVLDEILGDILELNYAIDPTIRGNISLRIKGSYSKEAFLELLNNILDLNGLAITKSRNDLYKVVRKVHSGRATSTVQGAVEKAAFQPGDQIALLQLNFISAGQAVNAVRNFISNSAVILPETSTNSIILSDTRENIEKVLKILSLLDTAPFEDISWKIFPLKATEAKKLASDLQKIFKAPGLYSRPGQNQGGFFILPLESINSILIATRWPGLLNVAEKWIKQLDTGEEELGTQVYVYFVQNGRAKDIVDILNQLYGIRSSSSKTRKTKVLVKRTKEPEKLSGELTGEVEIIADEVNNAIIIKATPKDYRTISKVLKTIDIVPRQVLIEVLIAEISLNKDTQYGIEWYIKNKGIRIDGKRYQGDITLSDGTTLPINTALGQGLAGFTYGLFNSAGDLRGLLNTISSFSDVNILSTPTILSVDNQESSIEVGDDVPTLSNTQTTSGGVTTQSIQYRNAGIILKVKPYINDRGLVRLEVTQEVSSVASESTGGITSPRFRTRKASTTLIAEDGQTIVIGGLMQTQRTKTRSGIPVLKDLPILGYVFGSKTYKNEKTELLIAITPHVIKNRQEADAITEEFRNRVQELKKMLEKG</sequence>
<evidence type="ECO:0000313" key="16">
    <source>
        <dbReference type="Proteomes" id="UP000093080"/>
    </source>
</evidence>
<dbReference type="InterPro" id="IPR049371">
    <property type="entry name" value="GspD-like_N0"/>
</dbReference>
<dbReference type="PRINTS" id="PR00811">
    <property type="entry name" value="BCTERIALGSPD"/>
</dbReference>
<dbReference type="Pfam" id="PF00263">
    <property type="entry name" value="Secretin"/>
    <property type="match status" value="1"/>
</dbReference>
<dbReference type="EMBL" id="MAGO01000009">
    <property type="protein sequence ID" value="OCC14837.1"/>
    <property type="molecule type" value="Genomic_DNA"/>
</dbReference>
<dbReference type="Gene3D" id="3.55.50.30">
    <property type="match status" value="1"/>
</dbReference>
<feature type="domain" description="NolW-like" evidence="13">
    <location>
        <begin position="315"/>
        <end position="403"/>
    </location>
</feature>
<dbReference type="PANTHER" id="PTHR30332">
    <property type="entry name" value="PROBABLE GENERAL SECRETION PATHWAY PROTEIN D"/>
    <property type="match status" value="1"/>
</dbReference>
<accession>A0A1B9F4F7</accession>
<dbReference type="Pfam" id="PF03958">
    <property type="entry name" value="Secretin_N"/>
    <property type="match status" value="2"/>
</dbReference>
<dbReference type="Pfam" id="PF21305">
    <property type="entry name" value="type_II_gspD_N0"/>
    <property type="match status" value="1"/>
</dbReference>
<keyword evidence="6 11" id="KW-0732">Signal</keyword>
<evidence type="ECO:0000256" key="2">
    <source>
        <dbReference type="ARBA" id="ARBA00006980"/>
    </source>
</evidence>
<evidence type="ECO:0000256" key="5">
    <source>
        <dbReference type="ARBA" id="ARBA00022692"/>
    </source>
</evidence>
<name>A0A1B9F4F7_9BACT</name>
<evidence type="ECO:0000256" key="7">
    <source>
        <dbReference type="ARBA" id="ARBA00022927"/>
    </source>
</evidence>
<evidence type="ECO:0000259" key="14">
    <source>
        <dbReference type="Pfam" id="PF21305"/>
    </source>
</evidence>
<dbReference type="STRING" id="1156395.DBT_1897"/>
<evidence type="ECO:0000313" key="15">
    <source>
        <dbReference type="EMBL" id="OCC14837.1"/>
    </source>
</evidence>
<keyword evidence="4" id="KW-1134">Transmembrane beta strand</keyword>
<feature type="signal peptide" evidence="11">
    <location>
        <begin position="1"/>
        <end position="27"/>
    </location>
</feature>
<protein>
    <submittedName>
        <fullName evidence="15">General secretion pathway protein D</fullName>
    </submittedName>
</protein>
<dbReference type="GO" id="GO:0015627">
    <property type="term" value="C:type II protein secretion system complex"/>
    <property type="evidence" value="ECO:0007669"/>
    <property type="project" value="InterPro"/>
</dbReference>
<evidence type="ECO:0000256" key="11">
    <source>
        <dbReference type="SAM" id="SignalP"/>
    </source>
</evidence>
<evidence type="ECO:0000256" key="8">
    <source>
        <dbReference type="ARBA" id="ARBA00023136"/>
    </source>
</evidence>
<keyword evidence="3 10" id="KW-0813">Transport</keyword>
<evidence type="ECO:0000259" key="13">
    <source>
        <dbReference type="Pfam" id="PF03958"/>
    </source>
</evidence>